<evidence type="ECO:0000313" key="2">
    <source>
        <dbReference type="Proteomes" id="UP000516647"/>
    </source>
</evidence>
<accession>A0A7L7SMA1</accession>
<evidence type="ECO:0000313" key="1">
    <source>
        <dbReference type="EMBL" id="QOC57602.1"/>
    </source>
</evidence>
<reference evidence="1 2" key="1">
    <citation type="submission" date="2020-08" db="EMBL/GenBank/DDBJ databases">
        <authorList>
            <person name="Canfield G.S."/>
            <person name="Duerkop B.A."/>
        </authorList>
    </citation>
    <scope>NUCLEOTIDE SEQUENCE [LARGE SCALE GENOMIC DNA]</scope>
</reference>
<gene>
    <name evidence="1" type="ORF">phi9183_ORF109</name>
</gene>
<protein>
    <submittedName>
        <fullName evidence="1">Uncharacterized protein</fullName>
    </submittedName>
</protein>
<dbReference type="Proteomes" id="UP000516647">
    <property type="component" value="Segment"/>
</dbReference>
<organism evidence="1 2">
    <name type="scientific">Enterococcus phage 9183</name>
    <dbReference type="NCBI Taxonomy" id="2763102"/>
    <lineage>
        <taxon>Viruses</taxon>
        <taxon>Duplodnaviria</taxon>
        <taxon>Heunggongvirae</taxon>
        <taxon>Uroviricota</taxon>
        <taxon>Caudoviricetes</taxon>
        <taxon>Andrewesvirinae</taxon>
        <taxon>Denvervirus</taxon>
        <taxon>Denvervirus dv9183</taxon>
    </lineage>
</organism>
<name>A0A7L7SMA1_9CAUD</name>
<proteinExistence type="predicted"/>
<dbReference type="EMBL" id="MT939241">
    <property type="protein sequence ID" value="QOC57602.1"/>
    <property type="molecule type" value="Genomic_DNA"/>
</dbReference>
<sequence>MTEEMKRTANLRHGKGRRNFRCVIGEDRYDGRWLRFNVDGTITRVQKSSRATIFSSIQAAEKAMENYGVEDFGLTFFPVTNYSGFTSANRNQGRERLPQIIIDEISSETVKEWIWQDPTFSLNDLEDEYIVKHSRELKSEIITKISKLIDVHQVADYFYAKSKSSTDSNIEYLKAHECQGCNICDEIQEMAAFLDRKEMSKFFHVITLQDTNRKERYDTDDIEELAHMYKDFVPLRLSGYSMKTIGKFYGLSEDEHRAFFDRLANSSYHEVIGRNKRGLKRGDKRTLVET</sequence>
<keyword evidence="2" id="KW-1185">Reference proteome</keyword>